<name>A0ABS6L1M3_9GAMM</name>
<evidence type="ECO:0000313" key="1">
    <source>
        <dbReference type="EMBL" id="MBU9835474.1"/>
    </source>
</evidence>
<dbReference type="Proteomes" id="UP000699865">
    <property type="component" value="Unassembled WGS sequence"/>
</dbReference>
<comment type="caution">
    <text evidence="1">The sequence shown here is derived from an EMBL/GenBank/DDBJ whole genome shotgun (WGS) entry which is preliminary data.</text>
</comment>
<keyword evidence="2" id="KW-1185">Reference proteome</keyword>
<dbReference type="Pfam" id="PF14305">
    <property type="entry name" value="ATPgrasp_TupA"/>
    <property type="match status" value="1"/>
</dbReference>
<evidence type="ECO:0000313" key="2">
    <source>
        <dbReference type="Proteomes" id="UP000699865"/>
    </source>
</evidence>
<dbReference type="EMBL" id="JAFMOU010000067">
    <property type="protein sequence ID" value="MBU9835474.1"/>
    <property type="molecule type" value="Genomic_DNA"/>
</dbReference>
<dbReference type="RefSeq" id="WP_118663963.1">
    <property type="nucleotide sequence ID" value="NZ_JAFMOU010000067.1"/>
</dbReference>
<reference evidence="1 2" key="1">
    <citation type="submission" date="2021-03" db="EMBL/GenBank/DDBJ databases">
        <title>Five novel Rahnella species.</title>
        <authorList>
            <person name="Brady C."/>
            <person name="Asselin J."/>
            <person name="Beer S."/>
            <person name="Bruberg M.B."/>
            <person name="Crampton B."/>
            <person name="Venter S."/>
            <person name="Arnold D."/>
            <person name="Denman S."/>
        </authorList>
    </citation>
    <scope>NUCLEOTIDE SEQUENCE [LARGE SCALE GENOMIC DNA]</scope>
    <source>
        <strain evidence="1 2">L72c</strain>
    </source>
</reference>
<gene>
    <name evidence="1" type="ORF">J1786_11725</name>
</gene>
<proteinExistence type="predicted"/>
<accession>A0ABS6L1M3</accession>
<dbReference type="InterPro" id="IPR029465">
    <property type="entry name" value="ATPgrasp_TupA"/>
</dbReference>
<sequence length="295" mass="35013">MKSYKLALKNLEYKLKLVRAFFISDLRYRKRKHQQEFRRVPDFKNPQSLNEKINNRMIFERDPFFTMLADKIAVREYVKKKIGDDYLVPLLGCYERAELIDFNELPEQFVLKCSHDSGSAIICKNKHQFDECAAKKKLNAHLNKNMYYVTREWHYKNIKPYIICEKFIDVFVGNPLHLIPEVYRVHCFSGKAYITEVDFTDAMNNEYVNVYDPCWKILPLTMGYNNSPHKIAEPDFYRHMIALAEKLSEGISYCRVDFIANANQVFFSEITLTPCNGRIQISPVYWDYFLGELWV</sequence>
<organism evidence="1 2">
    <name type="scientific">Rahnella perminowiae</name>
    <dbReference type="NCBI Taxonomy" id="2816244"/>
    <lineage>
        <taxon>Bacteria</taxon>
        <taxon>Pseudomonadati</taxon>
        <taxon>Pseudomonadota</taxon>
        <taxon>Gammaproteobacteria</taxon>
        <taxon>Enterobacterales</taxon>
        <taxon>Yersiniaceae</taxon>
        <taxon>Rahnella</taxon>
    </lineage>
</organism>
<protein>
    <submittedName>
        <fullName evidence="1">Glycosyltransferase</fullName>
    </submittedName>
</protein>